<dbReference type="PROSITE" id="PS51257">
    <property type="entry name" value="PROKAR_LIPOPROTEIN"/>
    <property type="match status" value="1"/>
</dbReference>
<name>A0A3B7LUB9_9GAMM</name>
<reference evidence="2" key="1">
    <citation type="submission" date="2018-09" db="EMBL/GenBank/DDBJ databases">
        <title>The complete genome of Acinetobacter sp. strain WCHAc010005.</title>
        <authorList>
            <person name="Hu Y."/>
            <person name="Long H."/>
            <person name="Feng Y."/>
            <person name="Zong Z."/>
        </authorList>
    </citation>
    <scope>NUCLEOTIDE SEQUENCE [LARGE SCALE GENOMIC DNA]</scope>
    <source>
        <strain evidence="2">WCHAc010005</strain>
    </source>
</reference>
<evidence type="ECO:0000313" key="1">
    <source>
        <dbReference type="EMBL" id="AXY55545.1"/>
    </source>
</evidence>
<accession>A0A3B7LUB9</accession>
<evidence type="ECO:0008006" key="3">
    <source>
        <dbReference type="Google" id="ProtNLM"/>
    </source>
</evidence>
<evidence type="ECO:0000313" key="2">
    <source>
        <dbReference type="Proteomes" id="UP000263753"/>
    </source>
</evidence>
<sequence length="297" mass="33199">MKKSFLLIGTLALAGCGGSDDTESAQAQPVDHGLYTSELNNNADGLIFRKYGINAEGQLTVQYLKGSPSIASATGQYLTQYGVSERLPPVLSENHYLLGEKATFDGDRLTYDINNGVSGNPLMLSAQYKKTDVSGRKISDDGLSPFYAMDKTPTGQILLTVLGLNLENERFHAGSVCWQKISVSNNQDYIEFYPALDYSEQFKDTAVETTGNWSGVAWIRYQPDLKVPRINVRLTMDGVDYWGKYHHQNELIEHSKYYDENEQIWREADLYCDFMNSTAFQKVTGPLMKIGSHVKGL</sequence>
<proteinExistence type="predicted"/>
<dbReference type="KEGG" id="achi:CDG60_02390"/>
<protein>
    <recommendedName>
        <fullName evidence="3">Lipoprotein</fullName>
    </recommendedName>
</protein>
<dbReference type="RefSeq" id="WP_087512605.1">
    <property type="nucleotide sequence ID" value="NZ_CP032134.1"/>
</dbReference>
<organism evidence="1 2">
    <name type="scientific">Acinetobacter chinensis</name>
    <dbReference type="NCBI Taxonomy" id="2004650"/>
    <lineage>
        <taxon>Bacteria</taxon>
        <taxon>Pseudomonadati</taxon>
        <taxon>Pseudomonadota</taxon>
        <taxon>Gammaproteobacteria</taxon>
        <taxon>Moraxellales</taxon>
        <taxon>Moraxellaceae</taxon>
        <taxon>Acinetobacter</taxon>
    </lineage>
</organism>
<gene>
    <name evidence="1" type="ORF">CDG60_02390</name>
</gene>
<dbReference type="Proteomes" id="UP000263753">
    <property type="component" value="Chromosome"/>
</dbReference>
<dbReference type="EMBL" id="CP032134">
    <property type="protein sequence ID" value="AXY55545.1"/>
    <property type="molecule type" value="Genomic_DNA"/>
</dbReference>
<dbReference type="AlphaFoldDB" id="A0A3B7LUB9"/>